<evidence type="ECO:0000313" key="4">
    <source>
        <dbReference type="Proteomes" id="UP001500730"/>
    </source>
</evidence>
<feature type="compositionally biased region" description="Low complexity" evidence="1">
    <location>
        <begin position="29"/>
        <end position="47"/>
    </location>
</feature>
<keyword evidence="2" id="KW-0732">Signal</keyword>
<dbReference type="Proteomes" id="UP001500730">
    <property type="component" value="Unassembled WGS sequence"/>
</dbReference>
<comment type="caution">
    <text evidence="3">The sequence shown here is derived from an EMBL/GenBank/DDBJ whole genome shotgun (WGS) entry which is preliminary data.</text>
</comment>
<keyword evidence="4" id="KW-1185">Reference proteome</keyword>
<sequence length="204" mass="20665">MMARPNRVLSVGLLTCALVLTGCSKDATVASPSGSAGPATASTGTGSDPSGTATAQGDEVRSRSGGFTVVPPEGWAEATDKAKSVAGIDLVLLSSKKVDDFANNLVVTAADGDQSVLDAELVKGRQQLAAAGRTVSSAPDKTIAGATAVGFTTAFAQQGVKVLARSYGIERAGRVYLLTLSSSQADAAHAMTEFDALLSTWAWT</sequence>
<evidence type="ECO:0000256" key="1">
    <source>
        <dbReference type="SAM" id="MobiDB-lite"/>
    </source>
</evidence>
<evidence type="ECO:0000313" key="3">
    <source>
        <dbReference type="EMBL" id="GAA2482405.1"/>
    </source>
</evidence>
<name>A0ABN3LIA5_9MICO</name>
<dbReference type="PROSITE" id="PS51257">
    <property type="entry name" value="PROKAR_LIPOPROTEIN"/>
    <property type="match status" value="1"/>
</dbReference>
<reference evidence="3 4" key="1">
    <citation type="journal article" date="2019" name="Int. J. Syst. Evol. Microbiol.">
        <title>The Global Catalogue of Microorganisms (GCM) 10K type strain sequencing project: providing services to taxonomists for standard genome sequencing and annotation.</title>
        <authorList>
            <consortium name="The Broad Institute Genomics Platform"/>
            <consortium name="The Broad Institute Genome Sequencing Center for Infectious Disease"/>
            <person name="Wu L."/>
            <person name="Ma J."/>
        </authorList>
    </citation>
    <scope>NUCLEOTIDE SEQUENCE [LARGE SCALE GENOMIC DNA]</scope>
    <source>
        <strain evidence="3 4">JCM 16259</strain>
    </source>
</reference>
<protein>
    <recommendedName>
        <fullName evidence="5">PsbP C-terminal domain-containing protein</fullName>
    </recommendedName>
</protein>
<feature type="chain" id="PRO_5046373327" description="PsbP C-terminal domain-containing protein" evidence="2">
    <location>
        <begin position="25"/>
        <end position="204"/>
    </location>
</feature>
<proteinExistence type="predicted"/>
<gene>
    <name evidence="3" type="ORF">GCM10009858_20330</name>
</gene>
<accession>A0ABN3LIA5</accession>
<feature type="region of interest" description="Disordered" evidence="1">
    <location>
        <begin position="29"/>
        <end position="72"/>
    </location>
</feature>
<evidence type="ECO:0008006" key="5">
    <source>
        <dbReference type="Google" id="ProtNLM"/>
    </source>
</evidence>
<feature type="signal peptide" evidence="2">
    <location>
        <begin position="1"/>
        <end position="24"/>
    </location>
</feature>
<dbReference type="Gene3D" id="3.40.1000.10">
    <property type="entry name" value="Mog1/PsbP, alpha/beta/alpha sandwich"/>
    <property type="match status" value="1"/>
</dbReference>
<evidence type="ECO:0000256" key="2">
    <source>
        <dbReference type="SAM" id="SignalP"/>
    </source>
</evidence>
<dbReference type="RefSeq" id="WP_344254792.1">
    <property type="nucleotide sequence ID" value="NZ_BAAARE010000008.1"/>
</dbReference>
<dbReference type="EMBL" id="BAAARE010000008">
    <property type="protein sequence ID" value="GAA2482405.1"/>
    <property type="molecule type" value="Genomic_DNA"/>
</dbReference>
<organism evidence="3 4">
    <name type="scientific">Terrabacter carboxydivorans</name>
    <dbReference type="NCBI Taxonomy" id="619730"/>
    <lineage>
        <taxon>Bacteria</taxon>
        <taxon>Bacillati</taxon>
        <taxon>Actinomycetota</taxon>
        <taxon>Actinomycetes</taxon>
        <taxon>Micrococcales</taxon>
        <taxon>Intrasporangiaceae</taxon>
        <taxon>Terrabacter</taxon>
    </lineage>
</organism>